<evidence type="ECO:0000256" key="4">
    <source>
        <dbReference type="ARBA" id="ARBA00022737"/>
    </source>
</evidence>
<evidence type="ECO:0000256" key="5">
    <source>
        <dbReference type="ARBA" id="ARBA00022942"/>
    </source>
</evidence>
<dbReference type="FunFam" id="1.25.10.10:FF:000017">
    <property type="entry name" value="26S proteasome non-ATPase regulatory subunit 1"/>
    <property type="match status" value="1"/>
</dbReference>
<feature type="domain" description="26S proteasome non-ATPase regulatory subunit 1/RPN2 N-terminal" evidence="9">
    <location>
        <begin position="4"/>
        <end position="271"/>
    </location>
</feature>
<protein>
    <recommendedName>
        <fullName evidence="3 6">26S proteasome non-ATPase regulatory subunit 1</fullName>
    </recommendedName>
</protein>
<name>A0AAJ7UBZ0_PETMA</name>
<reference evidence="11" key="1">
    <citation type="submission" date="2025-08" db="UniProtKB">
        <authorList>
            <consortium name="RefSeq"/>
        </authorList>
    </citation>
    <scope>IDENTIFICATION</scope>
    <source>
        <tissue evidence="11">Sperm</tissue>
    </source>
</reference>
<dbReference type="GO" id="GO:0030234">
    <property type="term" value="F:enzyme regulator activity"/>
    <property type="evidence" value="ECO:0007669"/>
    <property type="project" value="UniProtKB-UniRule"/>
</dbReference>
<evidence type="ECO:0000313" key="11">
    <source>
        <dbReference type="RefSeq" id="XP_032833560.1"/>
    </source>
</evidence>
<dbReference type="Pfam" id="PF13646">
    <property type="entry name" value="HEAT_2"/>
    <property type="match status" value="1"/>
</dbReference>
<dbReference type="AlphaFoldDB" id="A0AAJ7UBZ0"/>
<dbReference type="InterPro" id="IPR040623">
    <property type="entry name" value="RPN2_C"/>
</dbReference>
<feature type="compositionally biased region" description="Basic and acidic residues" evidence="7">
    <location>
        <begin position="866"/>
        <end position="876"/>
    </location>
</feature>
<dbReference type="Pfam" id="PF21505">
    <property type="entry name" value="RPN2_N"/>
    <property type="match status" value="1"/>
</dbReference>
<feature type="compositionally biased region" description="Acidic residues" evidence="7">
    <location>
        <begin position="969"/>
        <end position="986"/>
    </location>
</feature>
<gene>
    <name evidence="11" type="primary">PSMD1</name>
</gene>
<feature type="domain" description="26S proteasome regulatory subunit RPN2 C-terminal" evidence="8">
    <location>
        <begin position="810"/>
        <end position="956"/>
    </location>
</feature>
<evidence type="ECO:0000259" key="9">
    <source>
        <dbReference type="Pfam" id="PF21505"/>
    </source>
</evidence>
<evidence type="ECO:0000256" key="7">
    <source>
        <dbReference type="SAM" id="MobiDB-lite"/>
    </source>
</evidence>
<dbReference type="GO" id="GO:0008540">
    <property type="term" value="C:proteasome regulatory particle, base subcomplex"/>
    <property type="evidence" value="ECO:0007669"/>
    <property type="project" value="UniProtKB-UniRule"/>
</dbReference>
<dbReference type="GO" id="GO:0034515">
    <property type="term" value="C:proteasome storage granule"/>
    <property type="evidence" value="ECO:0007669"/>
    <property type="project" value="TreeGrafter"/>
</dbReference>
<feature type="region of interest" description="Disordered" evidence="7">
    <location>
        <begin position="283"/>
        <end position="343"/>
    </location>
</feature>
<feature type="region of interest" description="Disordered" evidence="7">
    <location>
        <begin position="963"/>
        <end position="986"/>
    </location>
</feature>
<comment type="function">
    <text evidence="1 6">Component of the 26S proteasome, a multiprotein complex involved in the ATP-dependent degradation of ubiquitinated proteins. This complex plays a key role in the maintenance of protein homeostasis by removing misfolded or damaged proteins, which could impair cellular functions, and by removing proteins whose functions are no longer required. Therefore, the proteasome participates in numerous cellular processes, including cell cycle progression, apoptosis, or DNA damage repair.</text>
</comment>
<dbReference type="GO" id="GO:0043161">
    <property type="term" value="P:proteasome-mediated ubiquitin-dependent protein catabolic process"/>
    <property type="evidence" value="ECO:0007669"/>
    <property type="project" value="TreeGrafter"/>
</dbReference>
<dbReference type="Pfam" id="PF01851">
    <property type="entry name" value="PC_rep"/>
    <property type="match status" value="4"/>
</dbReference>
<dbReference type="InterPro" id="IPR002015">
    <property type="entry name" value="Proteasome/cyclosome_rpt"/>
</dbReference>
<keyword evidence="10" id="KW-1185">Reference proteome</keyword>
<dbReference type="CTD" id="5707"/>
<proteinExistence type="inferred from homology"/>
<feature type="region of interest" description="Disordered" evidence="7">
    <location>
        <begin position="863"/>
        <end position="916"/>
    </location>
</feature>
<evidence type="ECO:0000313" key="10">
    <source>
        <dbReference type="Proteomes" id="UP001318040"/>
    </source>
</evidence>
<keyword evidence="4" id="KW-0677">Repeat</keyword>
<dbReference type="InterPro" id="IPR016642">
    <property type="entry name" value="26S_Psome_Rpn2"/>
</dbReference>
<feature type="compositionally biased region" description="Low complexity" evidence="7">
    <location>
        <begin position="286"/>
        <end position="313"/>
    </location>
</feature>
<dbReference type="GO" id="GO:0005634">
    <property type="term" value="C:nucleus"/>
    <property type="evidence" value="ECO:0007669"/>
    <property type="project" value="TreeGrafter"/>
</dbReference>
<comment type="similarity">
    <text evidence="2 6">Belongs to the proteasome subunit S1 family.</text>
</comment>
<dbReference type="PIRSF" id="PIRSF015947">
    <property type="entry name" value="26S_Psome_Rpn2"/>
    <property type="match status" value="1"/>
</dbReference>
<dbReference type="Gene3D" id="1.25.10.10">
    <property type="entry name" value="Leucine-rich Repeat Variant"/>
    <property type="match status" value="1"/>
</dbReference>
<evidence type="ECO:0000256" key="2">
    <source>
        <dbReference type="ARBA" id="ARBA00006308"/>
    </source>
</evidence>
<evidence type="ECO:0000256" key="1">
    <source>
        <dbReference type="ARBA" id="ARBA00002362"/>
    </source>
</evidence>
<dbReference type="InterPro" id="IPR016024">
    <property type="entry name" value="ARM-type_fold"/>
</dbReference>
<evidence type="ECO:0000256" key="6">
    <source>
        <dbReference type="PIRNR" id="PIRNR015947"/>
    </source>
</evidence>
<dbReference type="InterPro" id="IPR011989">
    <property type="entry name" value="ARM-like"/>
</dbReference>
<feature type="compositionally biased region" description="Basic and acidic residues" evidence="7">
    <location>
        <begin position="883"/>
        <end position="905"/>
    </location>
</feature>
<dbReference type="SUPFAM" id="SSF48371">
    <property type="entry name" value="ARM repeat"/>
    <property type="match status" value="1"/>
</dbReference>
<accession>A0AAJ7UBZ0</accession>
<dbReference type="GeneID" id="116956237"/>
<dbReference type="RefSeq" id="XP_032833560.1">
    <property type="nucleotide sequence ID" value="XM_032977669.1"/>
</dbReference>
<comment type="subunit">
    <text evidence="6">Component of the 19S proteasome regulatory particle complex. The 26S proteasome consists of a 20S core particle (CP) and two 19S regulatory subunits (RP).</text>
</comment>
<dbReference type="KEGG" id="pmrn:116956237"/>
<dbReference type="PANTHER" id="PTHR10943">
    <property type="entry name" value="26S PROTEASOME NON-ATPASE REGULATORY SUBUNIT"/>
    <property type="match status" value="1"/>
</dbReference>
<evidence type="ECO:0000256" key="3">
    <source>
        <dbReference type="ARBA" id="ARBA00014929"/>
    </source>
</evidence>
<dbReference type="InterPro" id="IPR048570">
    <property type="entry name" value="PSMD1_RPN2_N"/>
</dbReference>
<dbReference type="GO" id="GO:0042176">
    <property type="term" value="P:regulation of protein catabolic process"/>
    <property type="evidence" value="ECO:0007669"/>
    <property type="project" value="UniProtKB-UniRule"/>
</dbReference>
<dbReference type="PANTHER" id="PTHR10943:SF2">
    <property type="entry name" value="26S PROTEASOME NON-ATPASE REGULATORY SUBUNIT 1"/>
    <property type="match status" value="1"/>
</dbReference>
<keyword evidence="5 6" id="KW-0647">Proteasome</keyword>
<sequence>MNLTSAAGVISLLDEDEPQLKEFALQKLNTLVDDFWAEISEYVDKIEVLYEDENFPSRHFAALVASKVFYHLGAFEESLNYALGAGDLFNVNDTSEYVETTIAKCIDHYTKLRVENADLPEGDGRPIDPRLEGIVDKMFQRCFDDHKYKQAIGIALETRRLDIFERAILQATDVAGMLSYSVKICMSLIQNKQFRNEVLRVLVKLYMNLEQPDFINVCQCLIFLDDPQAVSDILDKMVKEDNVLMAYQICFDLYESASQQFLTAIAQNLRALGPTLLATTPGSSNAGTVPAATAADATTTASGNGTSSAGASTEGEIEAMETDEKPPTTPTPPKQSELSSEQVERTKKMISILSGELSIELNLQFLIRNNNTDLMILKNTKDAVRNSVCHTATVIANSFMHCGTTSDQFLRDNLEWLARATNWAKFTATASLGVIHKGHEKEALQLMATYLPKDSSPGSAYQEGGGLYALGLIHANHGGEITEYLLNQLKNANSDIVRHGGCLGLGLAAMGTARQDVYEQLKFNLYQDDAVTGEAAGLAMGLVMLGSRSATAIEDMVAYAQETQHEKILRGLAVGIATVMYGRMEEADALIESLCRDKDPILRRSGMYTVAMAYCGSGSNKAIRRLLHVAVSDVNDDVRRAAVESIGFILFRTPEQCPSVVSLLSESYNPHVRYGAALALGICCAGTGNKEAITLLEPMTNDPVNYVRQGALIASALILVQQTDVTCPKVTHFRQLYTKVIGDKHDDVMAKFGAILAQGILDAGGRNMTVSLQSRTGHTHMPSVVGVLVFTQFWFWFPLSHFLSLSFTPTACIGLNKDLKMPKVQYKSSCKPSTFAYPAPLEVPKEKEKEKVSTAVLSITAKAKKKEKEREKKEEEKMEVEEAEKKDEDKEKEKDKEEKKKKEPEPTSEQLENPARVMPAQLKVLSIVEGSRYQPFKQLSIGGIILLRDLSEDAEELVDTVAAHGPKLEEEEKEPDAPEPFEYVDE</sequence>
<evidence type="ECO:0000259" key="8">
    <source>
        <dbReference type="Pfam" id="PF18004"/>
    </source>
</evidence>
<organism evidence="10 11">
    <name type="scientific">Petromyzon marinus</name>
    <name type="common">Sea lamprey</name>
    <dbReference type="NCBI Taxonomy" id="7757"/>
    <lineage>
        <taxon>Eukaryota</taxon>
        <taxon>Metazoa</taxon>
        <taxon>Chordata</taxon>
        <taxon>Craniata</taxon>
        <taxon>Vertebrata</taxon>
        <taxon>Cyclostomata</taxon>
        <taxon>Hyperoartia</taxon>
        <taxon>Petromyzontiformes</taxon>
        <taxon>Petromyzontidae</taxon>
        <taxon>Petromyzon</taxon>
    </lineage>
</organism>
<dbReference type="Proteomes" id="UP001318040">
    <property type="component" value="Chromosome 64"/>
</dbReference>
<dbReference type="Pfam" id="PF18004">
    <property type="entry name" value="RPN2_C"/>
    <property type="match status" value="1"/>
</dbReference>